<feature type="region of interest" description="Disordered" evidence="1">
    <location>
        <begin position="213"/>
        <end position="242"/>
    </location>
</feature>
<organism evidence="2 3">
    <name type="scientific">Paratrimastix pyriformis</name>
    <dbReference type="NCBI Taxonomy" id="342808"/>
    <lineage>
        <taxon>Eukaryota</taxon>
        <taxon>Metamonada</taxon>
        <taxon>Preaxostyla</taxon>
        <taxon>Paratrimastigidae</taxon>
        <taxon>Paratrimastix</taxon>
    </lineage>
</organism>
<feature type="region of interest" description="Disordered" evidence="1">
    <location>
        <begin position="79"/>
        <end position="173"/>
    </location>
</feature>
<feature type="compositionally biased region" description="Pro residues" evidence="1">
    <location>
        <begin position="1026"/>
        <end position="1036"/>
    </location>
</feature>
<evidence type="ECO:0000313" key="2">
    <source>
        <dbReference type="EMBL" id="KAJ4462913.1"/>
    </source>
</evidence>
<evidence type="ECO:0000313" key="3">
    <source>
        <dbReference type="Proteomes" id="UP001141327"/>
    </source>
</evidence>
<proteinExistence type="predicted"/>
<name>A0ABQ8UUX7_9EUKA</name>
<feature type="region of interest" description="Disordered" evidence="1">
    <location>
        <begin position="259"/>
        <end position="499"/>
    </location>
</feature>
<feature type="compositionally biased region" description="Basic and acidic residues" evidence="1">
    <location>
        <begin position="1094"/>
        <end position="1114"/>
    </location>
</feature>
<dbReference type="EMBL" id="JAPMOS010000001">
    <property type="protein sequence ID" value="KAJ4462913.1"/>
    <property type="molecule type" value="Genomic_DNA"/>
</dbReference>
<feature type="compositionally biased region" description="Low complexity" evidence="1">
    <location>
        <begin position="1013"/>
        <end position="1025"/>
    </location>
</feature>
<feature type="compositionally biased region" description="Low complexity" evidence="1">
    <location>
        <begin position="318"/>
        <end position="327"/>
    </location>
</feature>
<feature type="compositionally biased region" description="Pro residues" evidence="1">
    <location>
        <begin position="272"/>
        <end position="284"/>
    </location>
</feature>
<feature type="compositionally biased region" description="Pro residues" evidence="1">
    <location>
        <begin position="451"/>
        <end position="469"/>
    </location>
</feature>
<feature type="region of interest" description="Disordered" evidence="1">
    <location>
        <begin position="1"/>
        <end position="25"/>
    </location>
</feature>
<dbReference type="Proteomes" id="UP001141327">
    <property type="component" value="Unassembled WGS sequence"/>
</dbReference>
<evidence type="ECO:0000256" key="1">
    <source>
        <dbReference type="SAM" id="MobiDB-lite"/>
    </source>
</evidence>
<feature type="region of interest" description="Disordered" evidence="1">
    <location>
        <begin position="965"/>
        <end position="1048"/>
    </location>
</feature>
<feature type="compositionally biased region" description="Low complexity" evidence="1">
    <location>
        <begin position="159"/>
        <end position="168"/>
    </location>
</feature>
<feature type="region of interest" description="Disordered" evidence="1">
    <location>
        <begin position="1094"/>
        <end position="1125"/>
    </location>
</feature>
<feature type="region of interest" description="Disordered" evidence="1">
    <location>
        <begin position="761"/>
        <end position="794"/>
    </location>
</feature>
<comment type="caution">
    <text evidence="2">The sequence shown here is derived from an EMBL/GenBank/DDBJ whole genome shotgun (WGS) entry which is preliminary data.</text>
</comment>
<feature type="compositionally biased region" description="Pro residues" evidence="1">
    <location>
        <begin position="373"/>
        <end position="408"/>
    </location>
</feature>
<feature type="region of interest" description="Disordered" evidence="1">
    <location>
        <begin position="810"/>
        <end position="833"/>
    </location>
</feature>
<keyword evidence="3" id="KW-1185">Reference proteome</keyword>
<feature type="compositionally biased region" description="Basic and acidic residues" evidence="1">
    <location>
        <begin position="820"/>
        <end position="833"/>
    </location>
</feature>
<feature type="compositionally biased region" description="Polar residues" evidence="1">
    <location>
        <begin position="1"/>
        <end position="11"/>
    </location>
</feature>
<protein>
    <submittedName>
        <fullName evidence="2">Uncharacterized protein</fullName>
    </submittedName>
</protein>
<gene>
    <name evidence="2" type="ORF">PAPYR_127</name>
</gene>
<feature type="compositionally biased region" description="Polar residues" evidence="1">
    <location>
        <begin position="359"/>
        <end position="368"/>
    </location>
</feature>
<accession>A0ABQ8UUX7</accession>
<feature type="compositionally biased region" description="Basic and acidic residues" evidence="1">
    <location>
        <begin position="124"/>
        <end position="133"/>
    </location>
</feature>
<sequence>MNLRHQPTNHTGGFPHHHYSSNNPHPAFSLRSFNQALRHIRSQSFRAVPTAWTMLRRNSQGRNHPSAYDSFEDILHELVDHKSPPPPQPQQEDKPLPLPPFEPALSLESPFQEDSGPVAAEPCFAEHRDDRSARPPSPPGPSDAHCLFPHVHRPPNSPSPGRRSSSPSLLGTRNSGAHLLRFADPPSRILQTRILPHTLPPRVLPRTRLPHTLTATHSQGPVGAKPVAPQRAPPPNPKKKLLPISTRAWEANLLALQGSRAKKSAEKGLASPVPPSAQHPPSPAAKPKHKKKPTEPAGQPEGATERHQKRRIEREEAPAGTVATAPAAPTPPHSDGPVLVELSDLIFQDDPDDSILLLETTSSDTPDSGASLPQPPLPQPPLPQPPATQPPATQPPATQPPATQPPATLPAGSPPGSSSDEAGRSPESPAMPITNPPQEKPSPSQSLGTSPAPPISPCPEPAPPPPAQPPSAVGIPPQAPTPPAHTNPGSRRKSTPHPVHFVRPDAALTRRVIDDDNDAASVAAAIEEQPPEPEDMSLRPPIEDWCCESCHKWWSQDYLIADEYWLDCKTCHKRWCWSLTGHRVQSIGFLQLPFFRNCSACCGLPMHQWLLNLKRRQREMEEAEKNFRHDQKILAAEEIRTEIERFEHNLGLKVEKADEPATPSRAHEIKELEMLGVRKARPPPGNEYEEFFDYSSRASAAKPKSRLSPSAAALPPVQQIPLSLDPLPAPEWVLPQDVRRPFSVTNPHVASPDVGLPIAERKRSVRRREVHWQQPRGASSPGEAGSTNRGAQTARARLTGRSFLEPYLLPPALTAPKSSPADELKNPAADRRPFSAASRALRLPPRVGGDCSAPTLLPLQRIQDPIAARGDAFARAMEERALTSRALAEEARRETALQRHDQTRDTFKAKADATFRRAVALQEPYVWKKLNATAQLFPPGYAPDPFDPASTTQLAARAPSRVRSCLLTPSANPDPTSLCERASPPRPVPPPTARTTEGSSSLGLPPSRYPGGRATTATTRALAPSPTGPGRPPRPPSCTSTHATAPSRRLARERLLGHAVAEDEDDRPPGPEEVGAMMREMDRLDAALSRVEWTRREEDRARRRQEEDALRRAMEAAPAPPARPF</sequence>
<reference evidence="2" key="1">
    <citation type="journal article" date="2022" name="bioRxiv">
        <title>Genomics of Preaxostyla Flagellates Illuminates Evolutionary Transitions and the Path Towards Mitochondrial Loss.</title>
        <authorList>
            <person name="Novak L.V.F."/>
            <person name="Treitli S.C."/>
            <person name="Pyrih J."/>
            <person name="Halakuc P."/>
            <person name="Pipaliya S.V."/>
            <person name="Vacek V."/>
            <person name="Brzon O."/>
            <person name="Soukal P."/>
            <person name="Eme L."/>
            <person name="Dacks J.B."/>
            <person name="Karnkowska A."/>
            <person name="Elias M."/>
            <person name="Hampl V."/>
        </authorList>
    </citation>
    <scope>NUCLEOTIDE SEQUENCE</scope>
    <source>
        <strain evidence="2">RCP-MX</strain>
    </source>
</reference>